<feature type="signal peptide" evidence="1">
    <location>
        <begin position="1"/>
        <end position="19"/>
    </location>
</feature>
<feature type="chain" id="PRO_5047110831" description="Sensor of ECF-type sigma factor" evidence="1">
    <location>
        <begin position="20"/>
        <end position="158"/>
    </location>
</feature>
<dbReference type="EMBL" id="SMLW01000596">
    <property type="protein sequence ID" value="MTI26749.1"/>
    <property type="molecule type" value="Genomic_DNA"/>
</dbReference>
<reference evidence="2 3" key="1">
    <citation type="submission" date="2019-02" db="EMBL/GenBank/DDBJ databases">
        <authorList>
            <person name="Goldberg S.R."/>
            <person name="Haltli B.A."/>
            <person name="Correa H."/>
            <person name="Russell K.G."/>
        </authorList>
    </citation>
    <scope>NUCLEOTIDE SEQUENCE [LARGE SCALE GENOMIC DNA]</scope>
    <source>
        <strain evidence="2 3">JCM 16186</strain>
    </source>
</reference>
<evidence type="ECO:0000313" key="2">
    <source>
        <dbReference type="EMBL" id="MTI26749.1"/>
    </source>
</evidence>
<evidence type="ECO:0000313" key="3">
    <source>
        <dbReference type="Proteomes" id="UP000798808"/>
    </source>
</evidence>
<keyword evidence="1" id="KW-0732">Signal</keyword>
<gene>
    <name evidence="2" type="ORF">E1163_17475</name>
</gene>
<protein>
    <recommendedName>
        <fullName evidence="4">Sensor of ECF-type sigma factor</fullName>
    </recommendedName>
</protein>
<evidence type="ECO:0008006" key="4">
    <source>
        <dbReference type="Google" id="ProtNLM"/>
    </source>
</evidence>
<name>A0ABW9RTY7_9BACT</name>
<proteinExistence type="predicted"/>
<evidence type="ECO:0000256" key="1">
    <source>
        <dbReference type="SAM" id="SignalP"/>
    </source>
</evidence>
<comment type="caution">
    <text evidence="2">The sequence shown here is derived from an EMBL/GenBank/DDBJ whole genome shotgun (WGS) entry which is preliminary data.</text>
</comment>
<keyword evidence="3" id="KW-1185">Reference proteome</keyword>
<accession>A0ABW9RTY7</accession>
<sequence>MKKIIMVLLLVFSGTLLMAQSKEALEKIESARIALITERLELTPEQAEKFWPLYREYSEKRKELRQEFMDARQSVDRKDMTEEESKMLLNKGLELKERQLNIDRTYAERLTRVISTQQLLQLRKAEDDFRRMLLERLERRRDQRERINNRQERRDNDY</sequence>
<organism evidence="2 3">
    <name type="scientific">Fulvivirga kasyanovii</name>
    <dbReference type="NCBI Taxonomy" id="396812"/>
    <lineage>
        <taxon>Bacteria</taxon>
        <taxon>Pseudomonadati</taxon>
        <taxon>Bacteroidota</taxon>
        <taxon>Cytophagia</taxon>
        <taxon>Cytophagales</taxon>
        <taxon>Fulvivirgaceae</taxon>
        <taxon>Fulvivirga</taxon>
    </lineage>
</organism>
<dbReference type="RefSeq" id="WP_155173757.1">
    <property type="nucleotide sequence ID" value="NZ_BAAAFL010000010.1"/>
</dbReference>
<dbReference type="Proteomes" id="UP000798808">
    <property type="component" value="Unassembled WGS sequence"/>
</dbReference>